<keyword evidence="10" id="KW-1185">Reference proteome</keyword>
<name>A0A4D6KUM1_VIGUN</name>
<dbReference type="InterPro" id="IPR044676">
    <property type="entry name" value="EOBI/EOBII-like_plant"/>
</dbReference>
<keyword evidence="5" id="KW-0804">Transcription</keyword>
<dbReference type="PROSITE" id="PS50090">
    <property type="entry name" value="MYB_LIKE"/>
    <property type="match status" value="2"/>
</dbReference>
<dbReference type="OrthoDB" id="2143914at2759"/>
<comment type="subcellular location">
    <subcellularLocation>
        <location evidence="1">Nucleus</location>
    </subcellularLocation>
</comment>
<sequence>MDEKGRTTSLLSEDEMELRRGPWTVDEDLTLINYIATHGEGRWNTLALSAGLKRTGKSCRLRWLNYLRPDVRRGNITLEEQLLILELHSRWGNRWSKIAQYLPGRTDNEIKNYWRTRVQKHAKQLKCDVNSKQFKDAMRYLWMPRLVERIQAAATATATASVTTNDAYTSENNLKNNHMEVHNNLKEKMGFIEPSPPMNNDFVASYVMQSHTPDNSSTALSSSDSFGTQVSTKSDLTDYYSVPVSSNNNNTATPADYYQPSQINCITGTPGFFPPGLDFQSLDPWNLQNGDSSDNFWNVENMFFLEQHLMNDNM</sequence>
<evidence type="ECO:0000256" key="3">
    <source>
        <dbReference type="ARBA" id="ARBA00023015"/>
    </source>
</evidence>
<dbReference type="Pfam" id="PF00249">
    <property type="entry name" value="Myb_DNA-binding"/>
    <property type="match status" value="2"/>
</dbReference>
<evidence type="ECO:0000256" key="5">
    <source>
        <dbReference type="ARBA" id="ARBA00023163"/>
    </source>
</evidence>
<keyword evidence="6" id="KW-0539">Nucleus</keyword>
<accession>A0A4D6KUM1</accession>
<dbReference type="SUPFAM" id="SSF46689">
    <property type="entry name" value="Homeodomain-like"/>
    <property type="match status" value="1"/>
</dbReference>
<keyword evidence="3" id="KW-0805">Transcription regulation</keyword>
<feature type="domain" description="Myb-like" evidence="7">
    <location>
        <begin position="15"/>
        <end position="67"/>
    </location>
</feature>
<evidence type="ECO:0000256" key="4">
    <source>
        <dbReference type="ARBA" id="ARBA00023125"/>
    </source>
</evidence>
<feature type="domain" description="HTH myb-type" evidence="8">
    <location>
        <begin position="15"/>
        <end position="67"/>
    </location>
</feature>
<organism evidence="9 10">
    <name type="scientific">Vigna unguiculata</name>
    <name type="common">Cowpea</name>
    <dbReference type="NCBI Taxonomy" id="3917"/>
    <lineage>
        <taxon>Eukaryota</taxon>
        <taxon>Viridiplantae</taxon>
        <taxon>Streptophyta</taxon>
        <taxon>Embryophyta</taxon>
        <taxon>Tracheophyta</taxon>
        <taxon>Spermatophyta</taxon>
        <taxon>Magnoliopsida</taxon>
        <taxon>eudicotyledons</taxon>
        <taxon>Gunneridae</taxon>
        <taxon>Pentapetalae</taxon>
        <taxon>rosids</taxon>
        <taxon>fabids</taxon>
        <taxon>Fabales</taxon>
        <taxon>Fabaceae</taxon>
        <taxon>Papilionoideae</taxon>
        <taxon>50 kb inversion clade</taxon>
        <taxon>NPAAA clade</taxon>
        <taxon>indigoferoid/millettioid clade</taxon>
        <taxon>Phaseoleae</taxon>
        <taxon>Vigna</taxon>
    </lineage>
</organism>
<dbReference type="InterPro" id="IPR001005">
    <property type="entry name" value="SANT/Myb"/>
</dbReference>
<dbReference type="Proteomes" id="UP000501690">
    <property type="component" value="Linkage Group LG2"/>
</dbReference>
<evidence type="ECO:0000313" key="10">
    <source>
        <dbReference type="Proteomes" id="UP000501690"/>
    </source>
</evidence>
<dbReference type="Gramene" id="Vigun03g410300.1.v1.2">
    <property type="protein sequence ID" value="Vigun03g410300.1.v1.2"/>
    <property type="gene ID" value="Vigun03g410300.v1.2"/>
</dbReference>
<evidence type="ECO:0000259" key="8">
    <source>
        <dbReference type="PROSITE" id="PS51294"/>
    </source>
</evidence>
<feature type="domain" description="HTH myb-type" evidence="8">
    <location>
        <begin position="68"/>
        <end position="122"/>
    </location>
</feature>
<evidence type="ECO:0000256" key="2">
    <source>
        <dbReference type="ARBA" id="ARBA00022737"/>
    </source>
</evidence>
<dbReference type="CDD" id="cd00167">
    <property type="entry name" value="SANT"/>
    <property type="match status" value="2"/>
</dbReference>
<dbReference type="PROSITE" id="PS51294">
    <property type="entry name" value="HTH_MYB"/>
    <property type="match status" value="2"/>
</dbReference>
<dbReference type="GO" id="GO:0005634">
    <property type="term" value="C:nucleus"/>
    <property type="evidence" value="ECO:0007669"/>
    <property type="project" value="UniProtKB-SubCell"/>
</dbReference>
<dbReference type="AlphaFoldDB" id="A0A4D6KUM1"/>
<dbReference type="GO" id="GO:0003700">
    <property type="term" value="F:DNA-binding transcription factor activity"/>
    <property type="evidence" value="ECO:0007669"/>
    <property type="project" value="InterPro"/>
</dbReference>
<dbReference type="InterPro" id="IPR017930">
    <property type="entry name" value="Myb_dom"/>
</dbReference>
<dbReference type="FunFam" id="1.10.10.60:FF:000011">
    <property type="entry name" value="Myb transcription factor"/>
    <property type="match status" value="1"/>
</dbReference>
<dbReference type="GO" id="GO:0043565">
    <property type="term" value="F:sequence-specific DNA binding"/>
    <property type="evidence" value="ECO:0007669"/>
    <property type="project" value="InterPro"/>
</dbReference>
<dbReference type="FunFam" id="1.10.10.60:FF:000107">
    <property type="entry name" value="MYB transcription factor"/>
    <property type="match status" value="1"/>
</dbReference>
<reference evidence="9 10" key="1">
    <citation type="submission" date="2019-04" db="EMBL/GenBank/DDBJ databases">
        <title>An improved genome assembly and genetic linkage map for asparagus bean, Vigna unguiculata ssp. sesquipedialis.</title>
        <authorList>
            <person name="Xia Q."/>
            <person name="Zhang R."/>
            <person name="Dong Y."/>
        </authorList>
    </citation>
    <scope>NUCLEOTIDE SEQUENCE [LARGE SCALE GENOMIC DNA]</scope>
    <source>
        <tissue evidence="9">Leaf</tissue>
    </source>
</reference>
<evidence type="ECO:0000313" key="9">
    <source>
        <dbReference type="EMBL" id="QCD80105.1"/>
    </source>
</evidence>
<feature type="domain" description="Myb-like" evidence="7">
    <location>
        <begin position="68"/>
        <end position="118"/>
    </location>
</feature>
<dbReference type="Gene3D" id="1.10.10.60">
    <property type="entry name" value="Homeodomain-like"/>
    <property type="match status" value="2"/>
</dbReference>
<dbReference type="PANTHER" id="PTHR45675:SF130">
    <property type="entry name" value="MYB TRANSCRIPTION FACTOR"/>
    <property type="match status" value="1"/>
</dbReference>
<dbReference type="PANTHER" id="PTHR45675">
    <property type="entry name" value="MYB TRANSCRIPTION FACTOR-RELATED-RELATED"/>
    <property type="match status" value="1"/>
</dbReference>
<keyword evidence="4" id="KW-0238">DNA-binding</keyword>
<dbReference type="InterPro" id="IPR009057">
    <property type="entry name" value="Homeodomain-like_sf"/>
</dbReference>
<evidence type="ECO:0000256" key="6">
    <source>
        <dbReference type="ARBA" id="ARBA00023242"/>
    </source>
</evidence>
<evidence type="ECO:0000259" key="7">
    <source>
        <dbReference type="PROSITE" id="PS50090"/>
    </source>
</evidence>
<proteinExistence type="predicted"/>
<gene>
    <name evidence="9" type="ORF">DEO72_LG2g424</name>
</gene>
<dbReference type="EMBL" id="CP039346">
    <property type="protein sequence ID" value="QCD80105.1"/>
    <property type="molecule type" value="Genomic_DNA"/>
</dbReference>
<protein>
    <submittedName>
        <fullName evidence="9">Myb proto-oncogene protein</fullName>
    </submittedName>
</protein>
<keyword evidence="2" id="KW-0677">Repeat</keyword>
<dbReference type="SMART" id="SM00717">
    <property type="entry name" value="SANT"/>
    <property type="match status" value="2"/>
</dbReference>
<evidence type="ECO:0000256" key="1">
    <source>
        <dbReference type="ARBA" id="ARBA00004123"/>
    </source>
</evidence>